<feature type="domain" description="CdaR GGDEF-like" evidence="3">
    <location>
        <begin position="301"/>
        <end position="383"/>
    </location>
</feature>
<dbReference type="InterPro" id="IPR025736">
    <property type="entry name" value="PucR_C-HTH_dom"/>
</dbReference>
<feature type="domain" description="PucR C-terminal helix-turn-helix" evidence="2">
    <location>
        <begin position="439"/>
        <end position="494"/>
    </location>
</feature>
<dbReference type="RefSeq" id="WP_148567239.1">
    <property type="nucleotide sequence ID" value="NZ_RXYA01000008.1"/>
</dbReference>
<evidence type="ECO:0000256" key="1">
    <source>
        <dbReference type="ARBA" id="ARBA00006754"/>
    </source>
</evidence>
<keyword evidence="5" id="KW-1185">Reference proteome</keyword>
<name>A0A923HZP9_9FIRM</name>
<dbReference type="InterPro" id="IPR051448">
    <property type="entry name" value="CdaR-like_regulators"/>
</dbReference>
<dbReference type="Pfam" id="PF13556">
    <property type="entry name" value="HTH_30"/>
    <property type="match status" value="1"/>
</dbReference>
<sequence length="503" mass="56861">MKFNDLITKISANIPIIKDSCDNQTEIIDIALIDGRQNSFQGNVLYFGYSSQLDSAETPPCHCILVKDDKSSTEKIQNLAFVETSELFSAVNLARTLMKSSGGGLLYEELIKRANETRDLQAVVNTASIMLGNSLIFSDVNFKILAHSTSIPVTDDLWKDNIRQGYCSYDFIQAVQQLKPIQQAAHTTGAIEVSCTESPHRKLSSKVFHNDMQVGFLLMIEGETPVTPVHMEMLEVVSHAISYTITHYFSYLFQSGTRYQQLLYELLIGAPPENIASCFPGLEFASKLIALSVLPTRYLGERHLKDHIVPALKDVLPGSHVTYHEGKAAVLAPLSRNDDFQGEQLQELQNLVANEHLRIGVSNAFTHVESFAKYYRQAVSALNLGKRLNPENLIFYYIDYQFYDLLDHVEDESQLGLFCHPALSMLRQYDRKNETCFYATLKVYLDSGCSIKFASEKLFIHRNSLVYRLGRISEISNVDLNDSYIRFMLRMSYLIDCYKGQAA</sequence>
<dbReference type="InterPro" id="IPR042070">
    <property type="entry name" value="PucR_C-HTH_sf"/>
</dbReference>
<comment type="caution">
    <text evidence="4">The sequence shown here is derived from an EMBL/GenBank/DDBJ whole genome shotgun (WGS) entry which is preliminary data.</text>
</comment>
<reference evidence="4" key="1">
    <citation type="submission" date="2019-10" db="EMBL/GenBank/DDBJ databases">
        <authorList>
            <person name="Ross D.E."/>
            <person name="Gulliver D."/>
        </authorList>
    </citation>
    <scope>NUCLEOTIDE SEQUENCE</scope>
    <source>
        <strain evidence="4">DER-2019</strain>
    </source>
</reference>
<dbReference type="Proteomes" id="UP000616595">
    <property type="component" value="Unassembled WGS sequence"/>
</dbReference>
<protein>
    <submittedName>
        <fullName evidence="4">CdaR family transcriptional regulator</fullName>
    </submittedName>
</protein>
<dbReference type="PANTHER" id="PTHR33744">
    <property type="entry name" value="CARBOHYDRATE DIACID REGULATOR"/>
    <property type="match status" value="1"/>
</dbReference>
<reference evidence="4" key="2">
    <citation type="submission" date="2020-10" db="EMBL/GenBank/DDBJ databases">
        <title>Comparative genomics of the Acetobacterium genus.</title>
        <authorList>
            <person name="Marshall C."/>
            <person name="May H."/>
            <person name="Norman S."/>
        </authorList>
    </citation>
    <scope>NUCLEOTIDE SEQUENCE</scope>
    <source>
        <strain evidence="4">DER-2019</strain>
    </source>
</reference>
<dbReference type="Gene3D" id="1.10.10.2840">
    <property type="entry name" value="PucR C-terminal helix-turn-helix domain"/>
    <property type="match status" value="1"/>
</dbReference>
<dbReference type="OrthoDB" id="9792148at2"/>
<evidence type="ECO:0000259" key="2">
    <source>
        <dbReference type="Pfam" id="PF13556"/>
    </source>
</evidence>
<dbReference type="PANTHER" id="PTHR33744:SF1">
    <property type="entry name" value="DNA-BINDING TRANSCRIPTIONAL ACTIVATOR ADER"/>
    <property type="match status" value="1"/>
</dbReference>
<dbReference type="InterPro" id="IPR041522">
    <property type="entry name" value="CdaR_GGDEF"/>
</dbReference>
<accession>A0A923HZP9</accession>
<dbReference type="EMBL" id="WJBD01000013">
    <property type="protein sequence ID" value="MBC3888971.1"/>
    <property type="molecule type" value="Genomic_DNA"/>
</dbReference>
<evidence type="ECO:0000313" key="4">
    <source>
        <dbReference type="EMBL" id="MBC3888971.1"/>
    </source>
</evidence>
<evidence type="ECO:0000259" key="3">
    <source>
        <dbReference type="Pfam" id="PF17853"/>
    </source>
</evidence>
<comment type="similarity">
    <text evidence="1">Belongs to the CdaR family.</text>
</comment>
<proteinExistence type="inferred from homology"/>
<gene>
    <name evidence="4" type="ORF">GH810_11670</name>
</gene>
<organism evidence="4 5">
    <name type="scientific">Acetobacterium paludosum</name>
    <dbReference type="NCBI Taxonomy" id="52693"/>
    <lineage>
        <taxon>Bacteria</taxon>
        <taxon>Bacillati</taxon>
        <taxon>Bacillota</taxon>
        <taxon>Clostridia</taxon>
        <taxon>Eubacteriales</taxon>
        <taxon>Eubacteriaceae</taxon>
        <taxon>Acetobacterium</taxon>
    </lineage>
</organism>
<evidence type="ECO:0000313" key="5">
    <source>
        <dbReference type="Proteomes" id="UP000616595"/>
    </source>
</evidence>
<dbReference type="Pfam" id="PF17853">
    <property type="entry name" value="GGDEF_2"/>
    <property type="match status" value="1"/>
</dbReference>
<dbReference type="AlphaFoldDB" id="A0A923HZP9"/>